<keyword evidence="3" id="KW-0808">Transferase</keyword>
<accession>A0A9P5N0I3</accession>
<keyword evidence="3" id="KW-0418">Kinase</keyword>
<dbReference type="SMART" id="SM00220">
    <property type="entry name" value="S_TKc"/>
    <property type="match status" value="1"/>
</dbReference>
<dbReference type="Proteomes" id="UP000759537">
    <property type="component" value="Unassembled WGS sequence"/>
</dbReference>
<dbReference type="GO" id="GO:0005524">
    <property type="term" value="F:ATP binding"/>
    <property type="evidence" value="ECO:0007669"/>
    <property type="project" value="InterPro"/>
</dbReference>
<reference evidence="3" key="1">
    <citation type="submission" date="2019-10" db="EMBL/GenBank/DDBJ databases">
        <authorList>
            <consortium name="DOE Joint Genome Institute"/>
            <person name="Kuo A."/>
            <person name="Miyauchi S."/>
            <person name="Kiss E."/>
            <person name="Drula E."/>
            <person name="Kohler A."/>
            <person name="Sanchez-Garcia M."/>
            <person name="Andreopoulos B."/>
            <person name="Barry K.W."/>
            <person name="Bonito G."/>
            <person name="Buee M."/>
            <person name="Carver A."/>
            <person name="Chen C."/>
            <person name="Cichocki N."/>
            <person name="Clum A."/>
            <person name="Culley D."/>
            <person name="Crous P.W."/>
            <person name="Fauchery L."/>
            <person name="Girlanda M."/>
            <person name="Hayes R."/>
            <person name="Keri Z."/>
            <person name="LaButti K."/>
            <person name="Lipzen A."/>
            <person name="Lombard V."/>
            <person name="Magnuson J."/>
            <person name="Maillard F."/>
            <person name="Morin E."/>
            <person name="Murat C."/>
            <person name="Nolan M."/>
            <person name="Ohm R."/>
            <person name="Pangilinan J."/>
            <person name="Pereira M."/>
            <person name="Perotto S."/>
            <person name="Peter M."/>
            <person name="Riley R."/>
            <person name="Sitrit Y."/>
            <person name="Stielow B."/>
            <person name="Szollosi G."/>
            <person name="Zifcakova L."/>
            <person name="Stursova M."/>
            <person name="Spatafora J.W."/>
            <person name="Tedersoo L."/>
            <person name="Vaario L.-M."/>
            <person name="Yamada A."/>
            <person name="Yan M."/>
            <person name="Wang P."/>
            <person name="Xu J."/>
            <person name="Bruns T."/>
            <person name="Baldrian P."/>
            <person name="Vilgalys R."/>
            <person name="Henrissat B."/>
            <person name="Grigoriev I.V."/>
            <person name="Hibbett D."/>
            <person name="Nagy L.G."/>
            <person name="Martin F.M."/>
        </authorList>
    </citation>
    <scope>NUCLEOTIDE SEQUENCE</scope>
    <source>
        <strain evidence="3">Prilba</strain>
    </source>
</reference>
<reference evidence="3" key="2">
    <citation type="journal article" date="2020" name="Nat. Commun.">
        <title>Large-scale genome sequencing of mycorrhizal fungi provides insights into the early evolution of symbiotic traits.</title>
        <authorList>
            <person name="Miyauchi S."/>
            <person name="Kiss E."/>
            <person name="Kuo A."/>
            <person name="Drula E."/>
            <person name="Kohler A."/>
            <person name="Sanchez-Garcia M."/>
            <person name="Morin E."/>
            <person name="Andreopoulos B."/>
            <person name="Barry K.W."/>
            <person name="Bonito G."/>
            <person name="Buee M."/>
            <person name="Carver A."/>
            <person name="Chen C."/>
            <person name="Cichocki N."/>
            <person name="Clum A."/>
            <person name="Culley D."/>
            <person name="Crous P.W."/>
            <person name="Fauchery L."/>
            <person name="Girlanda M."/>
            <person name="Hayes R.D."/>
            <person name="Keri Z."/>
            <person name="LaButti K."/>
            <person name="Lipzen A."/>
            <person name="Lombard V."/>
            <person name="Magnuson J."/>
            <person name="Maillard F."/>
            <person name="Murat C."/>
            <person name="Nolan M."/>
            <person name="Ohm R.A."/>
            <person name="Pangilinan J."/>
            <person name="Pereira M.F."/>
            <person name="Perotto S."/>
            <person name="Peter M."/>
            <person name="Pfister S."/>
            <person name="Riley R."/>
            <person name="Sitrit Y."/>
            <person name="Stielow J.B."/>
            <person name="Szollosi G."/>
            <person name="Zifcakova L."/>
            <person name="Stursova M."/>
            <person name="Spatafora J.W."/>
            <person name="Tedersoo L."/>
            <person name="Vaario L.M."/>
            <person name="Yamada A."/>
            <person name="Yan M."/>
            <person name="Wang P."/>
            <person name="Xu J."/>
            <person name="Bruns T."/>
            <person name="Baldrian P."/>
            <person name="Vilgalys R."/>
            <person name="Dunand C."/>
            <person name="Henrissat B."/>
            <person name="Grigoriev I.V."/>
            <person name="Hibbett D."/>
            <person name="Nagy L.G."/>
            <person name="Martin F.M."/>
        </authorList>
    </citation>
    <scope>NUCLEOTIDE SEQUENCE</scope>
    <source>
        <strain evidence="3">Prilba</strain>
    </source>
</reference>
<evidence type="ECO:0000259" key="2">
    <source>
        <dbReference type="PROSITE" id="PS50011"/>
    </source>
</evidence>
<dbReference type="Pfam" id="PF00069">
    <property type="entry name" value="Pkinase"/>
    <property type="match status" value="1"/>
</dbReference>
<name>A0A9P5N0I3_9AGAM</name>
<evidence type="ECO:0000256" key="1">
    <source>
        <dbReference type="SAM" id="MobiDB-lite"/>
    </source>
</evidence>
<keyword evidence="4" id="KW-1185">Reference proteome</keyword>
<gene>
    <name evidence="3" type="ORF">DFH94DRAFT_730792</name>
</gene>
<evidence type="ECO:0000313" key="4">
    <source>
        <dbReference type="Proteomes" id="UP000759537"/>
    </source>
</evidence>
<evidence type="ECO:0000313" key="3">
    <source>
        <dbReference type="EMBL" id="KAF8482941.1"/>
    </source>
</evidence>
<feature type="compositionally biased region" description="Pro residues" evidence="1">
    <location>
        <begin position="72"/>
        <end position="82"/>
    </location>
</feature>
<dbReference type="GO" id="GO:0044773">
    <property type="term" value="P:mitotic DNA damage checkpoint signaling"/>
    <property type="evidence" value="ECO:0007669"/>
    <property type="project" value="TreeGrafter"/>
</dbReference>
<dbReference type="Gene3D" id="1.10.510.10">
    <property type="entry name" value="Transferase(Phosphotransferase) domain 1"/>
    <property type="match status" value="1"/>
</dbReference>
<dbReference type="PANTHER" id="PTHR44167:SF24">
    <property type="entry name" value="SERINE_THREONINE-PROTEIN KINASE CHK2"/>
    <property type="match status" value="1"/>
</dbReference>
<dbReference type="PROSITE" id="PS50011">
    <property type="entry name" value="PROTEIN_KINASE_DOM"/>
    <property type="match status" value="1"/>
</dbReference>
<dbReference type="InterPro" id="IPR000719">
    <property type="entry name" value="Prot_kinase_dom"/>
</dbReference>
<dbReference type="AlphaFoldDB" id="A0A9P5N0I3"/>
<dbReference type="SUPFAM" id="SSF56112">
    <property type="entry name" value="Protein kinase-like (PK-like)"/>
    <property type="match status" value="1"/>
</dbReference>
<dbReference type="InterPro" id="IPR011009">
    <property type="entry name" value="Kinase-like_dom_sf"/>
</dbReference>
<dbReference type="PANTHER" id="PTHR44167">
    <property type="entry name" value="OVARIAN-SPECIFIC SERINE/THREONINE-PROTEIN KINASE LOK-RELATED"/>
    <property type="match status" value="1"/>
</dbReference>
<proteinExistence type="predicted"/>
<feature type="domain" description="Protein kinase" evidence="2">
    <location>
        <begin position="112"/>
        <end position="382"/>
    </location>
</feature>
<dbReference type="EMBL" id="WHVB01000005">
    <property type="protein sequence ID" value="KAF8482941.1"/>
    <property type="molecule type" value="Genomic_DNA"/>
</dbReference>
<dbReference type="GO" id="GO:0005634">
    <property type="term" value="C:nucleus"/>
    <property type="evidence" value="ECO:0007669"/>
    <property type="project" value="TreeGrafter"/>
</dbReference>
<protein>
    <submittedName>
        <fullName evidence="3">Kinase-like domain-containing protein</fullName>
    </submittedName>
</protein>
<dbReference type="GO" id="GO:0004674">
    <property type="term" value="F:protein serine/threonine kinase activity"/>
    <property type="evidence" value="ECO:0007669"/>
    <property type="project" value="TreeGrafter"/>
</dbReference>
<feature type="region of interest" description="Disordered" evidence="1">
    <location>
        <begin position="1"/>
        <end position="25"/>
    </location>
</feature>
<dbReference type="OrthoDB" id="1668230at2759"/>
<organism evidence="3 4">
    <name type="scientific">Russula ochroleuca</name>
    <dbReference type="NCBI Taxonomy" id="152965"/>
    <lineage>
        <taxon>Eukaryota</taxon>
        <taxon>Fungi</taxon>
        <taxon>Dikarya</taxon>
        <taxon>Basidiomycota</taxon>
        <taxon>Agaricomycotina</taxon>
        <taxon>Agaricomycetes</taxon>
        <taxon>Russulales</taxon>
        <taxon>Russulaceae</taxon>
        <taxon>Russula</taxon>
    </lineage>
</organism>
<comment type="caution">
    <text evidence="3">The sequence shown here is derived from an EMBL/GenBank/DDBJ whole genome shotgun (WGS) entry which is preliminary data.</text>
</comment>
<sequence length="382" mass="42428">MLHTADHRQPLSTGPAPFTPMRSPPSVGSVAVKSISLTSKKNWWMVELDDEENTLNATQLAEPVLNNYVPHSQPPPPPPAIPSSPTYHAPRNPSTIFSFPTPAIYSAPPNATASLKPFALGSASELFKCIVKKPEIVQLEINDEMQSNALDVTAQFLAELRVYTRVAPHRNIPAFLGCLDGVGMVLEFLEGGTLFDYLKQYAPLPRIRLCDFHNQLLDALTHLHAHGLSHGDLSLLNVQVMERFGELTLKMIDFGRSVSASSVLAPPDGDPVDPWVHLNTDPTEPRKEQIFPGTRPFSAPEILRGECHDAQLADAYSFGMVLVCLERGQLVDVKPWNQRKDLYPEDLLDGCTLFGGRIREYLRRGDERRRLLRDDTIDITSA</sequence>
<feature type="region of interest" description="Disordered" evidence="1">
    <location>
        <begin position="66"/>
        <end position="87"/>
    </location>
</feature>